<feature type="domain" description="AraC effector-binding" evidence="1">
    <location>
        <begin position="4"/>
        <end position="156"/>
    </location>
</feature>
<proteinExistence type="predicted"/>
<dbReference type="InterPro" id="IPR029442">
    <property type="entry name" value="GyrI-like"/>
</dbReference>
<organism evidence="2 3">
    <name type="scientific">Cohnella abietis</name>
    <dbReference type="NCBI Taxonomy" id="2507935"/>
    <lineage>
        <taxon>Bacteria</taxon>
        <taxon>Bacillati</taxon>
        <taxon>Bacillota</taxon>
        <taxon>Bacilli</taxon>
        <taxon>Bacillales</taxon>
        <taxon>Paenibacillaceae</taxon>
        <taxon>Cohnella</taxon>
    </lineage>
</organism>
<dbReference type="SMART" id="SM00871">
    <property type="entry name" value="AraC_E_bind"/>
    <property type="match status" value="1"/>
</dbReference>
<evidence type="ECO:0000313" key="2">
    <source>
        <dbReference type="EMBL" id="BBI36489.1"/>
    </source>
</evidence>
<dbReference type="RefSeq" id="WP_130615996.1">
    <property type="nucleotide sequence ID" value="NZ_AP019400.1"/>
</dbReference>
<dbReference type="InterPro" id="IPR011256">
    <property type="entry name" value="Reg_factor_effector_dom_sf"/>
</dbReference>
<dbReference type="Pfam" id="PF06445">
    <property type="entry name" value="GyrI-like"/>
    <property type="match status" value="1"/>
</dbReference>
<name>A0A3T1DEG5_9BACL</name>
<accession>A0A3T1DEG5</accession>
<dbReference type="AlphaFoldDB" id="A0A3T1DEG5"/>
<dbReference type="OrthoDB" id="2364201at2"/>
<dbReference type="InterPro" id="IPR010499">
    <property type="entry name" value="AraC_E-bd"/>
</dbReference>
<gene>
    <name evidence="2" type="ORF">KCTCHS21_58880</name>
</gene>
<dbReference type="Gene3D" id="3.20.80.10">
    <property type="entry name" value="Regulatory factor, effector binding domain"/>
    <property type="match status" value="1"/>
</dbReference>
<sequence>MQRNESVLIEKESFNAIGLKWVGTFAEAGAGGIRVVQAEMLNRLKEISHIIHPKTLLGLSYHITEGGFTHFAAVEVEQVENIPEGMTAITVPKLIYASCEHKGDQNIDASYKDIYNWIEGRGFELSKGDLTHLEEYPLHQDPYTKDPEFVIMIPIEKLKSR</sequence>
<evidence type="ECO:0000313" key="3">
    <source>
        <dbReference type="Proteomes" id="UP000289856"/>
    </source>
</evidence>
<dbReference type="EMBL" id="AP019400">
    <property type="protein sequence ID" value="BBI36489.1"/>
    <property type="molecule type" value="Genomic_DNA"/>
</dbReference>
<keyword evidence="3" id="KW-1185">Reference proteome</keyword>
<reference evidence="2 3" key="1">
    <citation type="submission" date="2019-01" db="EMBL/GenBank/DDBJ databases">
        <title>Complete genome sequence of Cohnella hallensis HS21 isolated from Korean fir (Abies koreana) rhizospheric soil.</title>
        <authorList>
            <person name="Jiang L."/>
            <person name="Kang S.W."/>
            <person name="Kim S."/>
            <person name="Jung J."/>
            <person name="Kim C.Y."/>
            <person name="Kim D.H."/>
            <person name="Kim S.W."/>
            <person name="Lee J."/>
        </authorList>
    </citation>
    <scope>NUCLEOTIDE SEQUENCE [LARGE SCALE GENOMIC DNA]</scope>
    <source>
        <strain evidence="2 3">HS21</strain>
    </source>
</reference>
<protein>
    <recommendedName>
        <fullName evidence="1">AraC effector-binding domain-containing protein</fullName>
    </recommendedName>
</protein>
<evidence type="ECO:0000259" key="1">
    <source>
        <dbReference type="SMART" id="SM00871"/>
    </source>
</evidence>
<dbReference type="SUPFAM" id="SSF55136">
    <property type="entry name" value="Probable bacterial effector-binding domain"/>
    <property type="match status" value="1"/>
</dbReference>
<dbReference type="KEGG" id="cohn:KCTCHS21_58880"/>
<dbReference type="Proteomes" id="UP000289856">
    <property type="component" value="Chromosome"/>
</dbReference>